<keyword evidence="3" id="KW-1185">Reference proteome</keyword>
<organism evidence="2 3">
    <name type="scientific">Novacetimonas hansenii</name>
    <name type="common">Komagataeibacter hansenii</name>
    <dbReference type="NCBI Taxonomy" id="436"/>
    <lineage>
        <taxon>Bacteria</taxon>
        <taxon>Pseudomonadati</taxon>
        <taxon>Pseudomonadota</taxon>
        <taxon>Alphaproteobacteria</taxon>
        <taxon>Acetobacterales</taxon>
        <taxon>Acetobacteraceae</taxon>
        <taxon>Novacetimonas</taxon>
    </lineage>
</organism>
<dbReference type="Proteomes" id="UP000319478">
    <property type="component" value="Unassembled WGS sequence"/>
</dbReference>
<name>A0ABQ0SKM1_NOVHA</name>
<dbReference type="EMBL" id="BJNN01000197">
    <property type="protein sequence ID" value="GEC65282.1"/>
    <property type="molecule type" value="Genomic_DNA"/>
</dbReference>
<feature type="region of interest" description="Disordered" evidence="1">
    <location>
        <begin position="1"/>
        <end position="54"/>
    </location>
</feature>
<evidence type="ECO:0000313" key="2">
    <source>
        <dbReference type="EMBL" id="GEC65282.1"/>
    </source>
</evidence>
<comment type="caution">
    <text evidence="2">The sequence shown here is derived from an EMBL/GenBank/DDBJ whole genome shotgun (WGS) entry which is preliminary data.</text>
</comment>
<sequence length="54" mass="5677">MGKVHGTSPKTKNTCTMSRVTGLQRGGKVSGNINTGRGGGGYNISWKNSQPNQK</sequence>
<feature type="compositionally biased region" description="Polar residues" evidence="1">
    <location>
        <begin position="45"/>
        <end position="54"/>
    </location>
</feature>
<evidence type="ECO:0000313" key="3">
    <source>
        <dbReference type="Proteomes" id="UP000319478"/>
    </source>
</evidence>
<reference evidence="2 3" key="1">
    <citation type="submission" date="2019-06" db="EMBL/GenBank/DDBJ databases">
        <title>Whole genome shotgun sequence of Komagataeibacter hansenii NBRC 14820.</title>
        <authorList>
            <person name="Hosoyama A."/>
            <person name="Uohara A."/>
            <person name="Ohji S."/>
            <person name="Ichikawa N."/>
        </authorList>
    </citation>
    <scope>NUCLEOTIDE SEQUENCE [LARGE SCALE GENOMIC DNA]</scope>
    <source>
        <strain evidence="2 3">NBRC 14820</strain>
    </source>
</reference>
<protein>
    <submittedName>
        <fullName evidence="2">Uncharacterized protein</fullName>
    </submittedName>
</protein>
<evidence type="ECO:0000256" key="1">
    <source>
        <dbReference type="SAM" id="MobiDB-lite"/>
    </source>
</evidence>
<accession>A0ABQ0SKM1</accession>
<feature type="compositionally biased region" description="Polar residues" evidence="1">
    <location>
        <begin position="8"/>
        <end position="21"/>
    </location>
</feature>
<proteinExistence type="predicted"/>
<gene>
    <name evidence="2" type="ORF">GHA01_31310</name>
</gene>